<evidence type="ECO:0000313" key="3">
    <source>
        <dbReference type="Proteomes" id="UP000318102"/>
    </source>
</evidence>
<reference evidence="2 3" key="1">
    <citation type="submission" date="2019-07" db="EMBL/GenBank/DDBJ databases">
        <authorList>
            <person name="Kim J."/>
        </authorList>
    </citation>
    <scope>NUCLEOTIDE SEQUENCE [LARGE SCALE GENOMIC DNA]</scope>
    <source>
        <strain evidence="2 3">N4</strain>
    </source>
</reference>
<keyword evidence="3" id="KW-1185">Reference proteome</keyword>
<sequence>MGGHHLQITWNEETKHLSDVLKNEKIHSCLISRDGTLVFQHFKNSKSEKKLHKINSCTKSFTSCLIGIAKDKGLLPELSTPIIELFPELRRSSDSRKQLITIDHLLTMSAGFDWPELSEWDGWPEMIHSPNWVKFVLERPLISNPGESMNYNSGCSQLLTAILHKVTNVRANEFADKHLFSHLQFNNYIWHDDPRGVNIGGFGLHLSVQDMLKFGQLYLNKGRWGKKRLISENWISLTTRPEYLTYKSFGYYGRHWWISETVAGEPFYFAMGMGGNYICIAPMKNIVIAITNDTYGNTLVPLDIIKSVLSLEGC</sequence>
<comment type="caution">
    <text evidence="2">The sequence shown here is derived from an EMBL/GenBank/DDBJ whole genome shotgun (WGS) entry which is preliminary data.</text>
</comment>
<dbReference type="GO" id="GO:0016787">
    <property type="term" value="F:hydrolase activity"/>
    <property type="evidence" value="ECO:0007669"/>
    <property type="project" value="UniProtKB-KW"/>
</dbReference>
<dbReference type="Proteomes" id="UP000318102">
    <property type="component" value="Unassembled WGS sequence"/>
</dbReference>
<proteinExistence type="predicted"/>
<keyword evidence="2" id="KW-0378">Hydrolase</keyword>
<accession>A0A559J0X9</accession>
<dbReference type="Pfam" id="PF00144">
    <property type="entry name" value="Beta-lactamase"/>
    <property type="match status" value="1"/>
</dbReference>
<dbReference type="EMBL" id="VNJK01000001">
    <property type="protein sequence ID" value="TVX93532.1"/>
    <property type="molecule type" value="Genomic_DNA"/>
</dbReference>
<dbReference type="PANTHER" id="PTHR43283:SF7">
    <property type="entry name" value="BETA-LACTAMASE-RELATED DOMAIN-CONTAINING PROTEIN"/>
    <property type="match status" value="1"/>
</dbReference>
<dbReference type="PANTHER" id="PTHR43283">
    <property type="entry name" value="BETA-LACTAMASE-RELATED"/>
    <property type="match status" value="1"/>
</dbReference>
<evidence type="ECO:0000313" key="2">
    <source>
        <dbReference type="EMBL" id="TVX93532.1"/>
    </source>
</evidence>
<dbReference type="InterPro" id="IPR050789">
    <property type="entry name" value="Diverse_Enzym_Activities"/>
</dbReference>
<dbReference type="SUPFAM" id="SSF56601">
    <property type="entry name" value="beta-lactamase/transpeptidase-like"/>
    <property type="match status" value="1"/>
</dbReference>
<dbReference type="OrthoDB" id="9773047at2"/>
<dbReference type="Gene3D" id="3.40.710.10">
    <property type="entry name" value="DD-peptidase/beta-lactamase superfamily"/>
    <property type="match status" value="1"/>
</dbReference>
<dbReference type="AlphaFoldDB" id="A0A559J0X9"/>
<protein>
    <submittedName>
        <fullName evidence="2">Serine hydrolase</fullName>
    </submittedName>
</protein>
<organism evidence="2 3">
    <name type="scientific">Paenibacillus agilis</name>
    <dbReference type="NCBI Taxonomy" id="3020863"/>
    <lineage>
        <taxon>Bacteria</taxon>
        <taxon>Bacillati</taxon>
        <taxon>Bacillota</taxon>
        <taxon>Bacilli</taxon>
        <taxon>Bacillales</taxon>
        <taxon>Paenibacillaceae</taxon>
        <taxon>Paenibacillus</taxon>
    </lineage>
</organism>
<gene>
    <name evidence="2" type="ORF">FPZ44_10995</name>
</gene>
<dbReference type="InterPro" id="IPR012338">
    <property type="entry name" value="Beta-lactam/transpept-like"/>
</dbReference>
<evidence type="ECO:0000259" key="1">
    <source>
        <dbReference type="Pfam" id="PF00144"/>
    </source>
</evidence>
<dbReference type="InterPro" id="IPR001466">
    <property type="entry name" value="Beta-lactam-related"/>
</dbReference>
<feature type="domain" description="Beta-lactamase-related" evidence="1">
    <location>
        <begin position="31"/>
        <end position="300"/>
    </location>
</feature>
<name>A0A559J0X9_9BACL</name>